<dbReference type="EMBL" id="RJKX01000016">
    <property type="protein sequence ID" value="ROP83739.1"/>
    <property type="molecule type" value="Genomic_DNA"/>
</dbReference>
<evidence type="ECO:0000313" key="3">
    <source>
        <dbReference type="Proteomes" id="UP000278222"/>
    </source>
</evidence>
<dbReference type="AlphaFoldDB" id="A0A3N1KY70"/>
<protein>
    <submittedName>
        <fullName evidence="2">Uncharacterized protein</fullName>
    </submittedName>
</protein>
<keyword evidence="1" id="KW-0732">Signal</keyword>
<gene>
    <name evidence="2" type="ORF">EDC65_4388</name>
</gene>
<dbReference type="Proteomes" id="UP000278222">
    <property type="component" value="Unassembled WGS sequence"/>
</dbReference>
<reference evidence="2 3" key="1">
    <citation type="submission" date="2018-11" db="EMBL/GenBank/DDBJ databases">
        <title>Genomic Encyclopedia of Type Strains, Phase IV (KMG-IV): sequencing the most valuable type-strain genomes for metagenomic binning, comparative biology and taxonomic classification.</title>
        <authorList>
            <person name="Goeker M."/>
        </authorList>
    </citation>
    <scope>NUCLEOTIDE SEQUENCE [LARGE SCALE GENOMIC DNA]</scope>
    <source>
        <strain evidence="2 3">DSM 5900</strain>
    </source>
</reference>
<name>A0A3N1KY70_9PROT</name>
<comment type="caution">
    <text evidence="2">The sequence shown here is derived from an EMBL/GenBank/DDBJ whole genome shotgun (WGS) entry which is preliminary data.</text>
</comment>
<sequence>MWKVLVSMMAATMLCSAPSIAQNRPSVIALELNNNSGERKAFVTSEAVNVSGRSLAFEEMPAASTIRERLEFDTNATSGLWRLTLRVYGLDMLVEKECVVTLTLRRPLGSSSESTDRTPGTLCSVTFYAVDSERADLIVSFNP</sequence>
<feature type="chain" id="PRO_5018167871" evidence="1">
    <location>
        <begin position="22"/>
        <end position="143"/>
    </location>
</feature>
<dbReference type="RefSeq" id="WP_123693544.1">
    <property type="nucleotide sequence ID" value="NZ_AP019700.1"/>
</dbReference>
<accession>A0A3N1KY70</accession>
<keyword evidence="3" id="KW-1185">Reference proteome</keyword>
<organism evidence="2 3">
    <name type="scientific">Stella humosa</name>
    <dbReference type="NCBI Taxonomy" id="94"/>
    <lineage>
        <taxon>Bacteria</taxon>
        <taxon>Pseudomonadati</taxon>
        <taxon>Pseudomonadota</taxon>
        <taxon>Alphaproteobacteria</taxon>
        <taxon>Rhodospirillales</taxon>
        <taxon>Stellaceae</taxon>
        <taxon>Stella</taxon>
    </lineage>
</organism>
<evidence type="ECO:0000313" key="2">
    <source>
        <dbReference type="EMBL" id="ROP83739.1"/>
    </source>
</evidence>
<evidence type="ECO:0000256" key="1">
    <source>
        <dbReference type="SAM" id="SignalP"/>
    </source>
</evidence>
<feature type="signal peptide" evidence="1">
    <location>
        <begin position="1"/>
        <end position="21"/>
    </location>
</feature>
<proteinExistence type="predicted"/>